<name>A0A1Y3AUE3_EURMA</name>
<dbReference type="Gene3D" id="3.40.190.10">
    <property type="entry name" value="Periplasmic binding protein-like II"/>
    <property type="match status" value="1"/>
</dbReference>
<keyword evidence="11" id="KW-1185">Reference proteome</keyword>
<gene>
    <name evidence="10" type="ORF">BLA29_007242</name>
</gene>
<keyword evidence="4 8" id="KW-1133">Transmembrane helix</keyword>
<evidence type="ECO:0000256" key="3">
    <source>
        <dbReference type="ARBA" id="ARBA00022692"/>
    </source>
</evidence>
<dbReference type="Gene3D" id="1.10.287.70">
    <property type="match status" value="1"/>
</dbReference>
<evidence type="ECO:0000256" key="2">
    <source>
        <dbReference type="ARBA" id="ARBA00022475"/>
    </source>
</evidence>
<dbReference type="AlphaFoldDB" id="A0A1Y3AUE3"/>
<feature type="domain" description="Solute-binding protein family 3/N-terminal" evidence="9">
    <location>
        <begin position="18"/>
        <end position="115"/>
    </location>
</feature>
<evidence type="ECO:0000256" key="1">
    <source>
        <dbReference type="ARBA" id="ARBA00004651"/>
    </source>
</evidence>
<reference evidence="10 11" key="1">
    <citation type="submission" date="2017-03" db="EMBL/GenBank/DDBJ databases">
        <title>Genome Survey of Euroglyphus maynei.</title>
        <authorList>
            <person name="Arlian L.G."/>
            <person name="Morgan M.S."/>
            <person name="Rider S.D."/>
        </authorList>
    </citation>
    <scope>NUCLEOTIDE SEQUENCE [LARGE SCALE GENOMIC DNA]</scope>
    <source>
        <strain evidence="10">Arlian Lab</strain>
        <tissue evidence="10">Whole body</tissue>
    </source>
</reference>
<evidence type="ECO:0000256" key="5">
    <source>
        <dbReference type="ARBA" id="ARBA00023136"/>
    </source>
</evidence>
<feature type="transmembrane region" description="Helical" evidence="8">
    <location>
        <begin position="197"/>
        <end position="217"/>
    </location>
</feature>
<keyword evidence="5 8" id="KW-0472">Membrane</keyword>
<sequence length="354" mass="41882">MKLDFRQKLFTIGYKNSLPFAYINDHPDPLIRQQSARGIEPRLMLILSSYFNFTIEYNNFGNMTWDGLYTSLEKEHIDFGMGGTMMTADRIEHFQFLYPHFLEQVTFAILPPSSRLNVDKSLNDLITPFDNIIWICLIATFISMFLFNHLFRNDYRKLLKKQTNHRHYNHNLAWIFVQHLLGEPYPNFRSLNDSMKIITMVCIFNIGIVLTNFYIGILCSRLTLPPNIDLDTIEKFAKECRTNNIITMGIAHTFMYQILQTSKIDTFHAASERMIYVESVAHGFRKILDTNNNREQQFAMIGPRQRLHYRQLEMDKRKSIYIPPYNGDSHFFTIYVAIPVQRTFPDRHTFDHLY</sequence>
<dbReference type="Proteomes" id="UP000194236">
    <property type="component" value="Unassembled WGS sequence"/>
</dbReference>
<evidence type="ECO:0000256" key="8">
    <source>
        <dbReference type="SAM" id="Phobius"/>
    </source>
</evidence>
<dbReference type="GO" id="GO:0005886">
    <property type="term" value="C:plasma membrane"/>
    <property type="evidence" value="ECO:0007669"/>
    <property type="project" value="UniProtKB-SubCell"/>
</dbReference>
<evidence type="ECO:0000313" key="10">
    <source>
        <dbReference type="EMBL" id="OTF72081.1"/>
    </source>
</evidence>
<dbReference type="InterPro" id="IPR052192">
    <property type="entry name" value="Insect_Ionotropic_Sensory_Rcpt"/>
</dbReference>
<dbReference type="EMBL" id="MUJZ01058047">
    <property type="protein sequence ID" value="OTF72081.1"/>
    <property type="molecule type" value="Genomic_DNA"/>
</dbReference>
<comment type="caution">
    <text evidence="10">The sequence shown here is derived from an EMBL/GenBank/DDBJ whole genome shotgun (WGS) entry which is preliminary data.</text>
</comment>
<dbReference type="OrthoDB" id="6501534at2759"/>
<keyword evidence="3 8" id="KW-0812">Transmembrane</keyword>
<dbReference type="PANTHER" id="PTHR42643">
    <property type="entry name" value="IONOTROPIC RECEPTOR 20A-RELATED"/>
    <property type="match status" value="1"/>
</dbReference>
<proteinExistence type="predicted"/>
<dbReference type="Pfam" id="PF00497">
    <property type="entry name" value="SBP_bac_3"/>
    <property type="match status" value="1"/>
</dbReference>
<organism evidence="10 11">
    <name type="scientific">Euroglyphus maynei</name>
    <name type="common">Mayne's house dust mite</name>
    <dbReference type="NCBI Taxonomy" id="6958"/>
    <lineage>
        <taxon>Eukaryota</taxon>
        <taxon>Metazoa</taxon>
        <taxon>Ecdysozoa</taxon>
        <taxon>Arthropoda</taxon>
        <taxon>Chelicerata</taxon>
        <taxon>Arachnida</taxon>
        <taxon>Acari</taxon>
        <taxon>Acariformes</taxon>
        <taxon>Sarcoptiformes</taxon>
        <taxon>Astigmata</taxon>
        <taxon>Psoroptidia</taxon>
        <taxon>Analgoidea</taxon>
        <taxon>Pyroglyphidae</taxon>
        <taxon>Pyroglyphinae</taxon>
        <taxon>Euroglyphus</taxon>
    </lineage>
</organism>
<feature type="non-terminal residue" evidence="10">
    <location>
        <position position="354"/>
    </location>
</feature>
<keyword evidence="6" id="KW-0675">Receptor</keyword>
<evidence type="ECO:0000256" key="4">
    <source>
        <dbReference type="ARBA" id="ARBA00022989"/>
    </source>
</evidence>
<evidence type="ECO:0000256" key="6">
    <source>
        <dbReference type="ARBA" id="ARBA00023170"/>
    </source>
</evidence>
<accession>A0A1Y3AUE3</accession>
<keyword evidence="2" id="KW-1003">Cell membrane</keyword>
<dbReference type="PANTHER" id="PTHR42643:SF30">
    <property type="entry name" value="IONOTROPIC RECEPTOR 40A-RELATED"/>
    <property type="match status" value="1"/>
</dbReference>
<dbReference type="InterPro" id="IPR001638">
    <property type="entry name" value="Solute-binding_3/MltF_N"/>
</dbReference>
<evidence type="ECO:0000259" key="9">
    <source>
        <dbReference type="Pfam" id="PF00497"/>
    </source>
</evidence>
<dbReference type="SUPFAM" id="SSF53850">
    <property type="entry name" value="Periplasmic binding protein-like II"/>
    <property type="match status" value="1"/>
</dbReference>
<comment type="subcellular location">
    <subcellularLocation>
        <location evidence="1">Cell membrane</location>
        <topology evidence="1">Multi-pass membrane protein</topology>
    </subcellularLocation>
</comment>
<keyword evidence="7" id="KW-0325">Glycoprotein</keyword>
<evidence type="ECO:0000256" key="7">
    <source>
        <dbReference type="ARBA" id="ARBA00023180"/>
    </source>
</evidence>
<evidence type="ECO:0000313" key="11">
    <source>
        <dbReference type="Proteomes" id="UP000194236"/>
    </source>
</evidence>
<protein>
    <recommendedName>
        <fullName evidence="9">Solute-binding protein family 3/N-terminal domain-containing protein</fullName>
    </recommendedName>
</protein>
<feature type="transmembrane region" description="Helical" evidence="8">
    <location>
        <begin position="132"/>
        <end position="151"/>
    </location>
</feature>